<feature type="region of interest" description="Disordered" evidence="1">
    <location>
        <begin position="333"/>
        <end position="364"/>
    </location>
</feature>
<feature type="compositionally biased region" description="Polar residues" evidence="1">
    <location>
        <begin position="84"/>
        <end position="99"/>
    </location>
</feature>
<proteinExistence type="predicted"/>
<feature type="compositionally biased region" description="Low complexity" evidence="1">
    <location>
        <begin position="703"/>
        <end position="727"/>
    </location>
</feature>
<dbReference type="GO" id="GO:0000963">
    <property type="term" value="P:mitochondrial RNA processing"/>
    <property type="evidence" value="ECO:0007669"/>
    <property type="project" value="TreeGrafter"/>
</dbReference>
<evidence type="ECO:0008006" key="4">
    <source>
        <dbReference type="Google" id="ProtNLM"/>
    </source>
</evidence>
<feature type="region of interest" description="Disordered" evidence="1">
    <location>
        <begin position="216"/>
        <end position="236"/>
    </location>
</feature>
<dbReference type="GO" id="GO:0003723">
    <property type="term" value="F:RNA binding"/>
    <property type="evidence" value="ECO:0007669"/>
    <property type="project" value="TreeGrafter"/>
</dbReference>
<dbReference type="GO" id="GO:0009507">
    <property type="term" value="C:chloroplast"/>
    <property type="evidence" value="ECO:0007669"/>
    <property type="project" value="GOC"/>
</dbReference>
<feature type="region of interest" description="Disordered" evidence="1">
    <location>
        <begin position="640"/>
        <end position="665"/>
    </location>
</feature>
<feature type="compositionally biased region" description="Low complexity" evidence="1">
    <location>
        <begin position="1384"/>
        <end position="1394"/>
    </location>
</feature>
<dbReference type="InterPro" id="IPR050870">
    <property type="entry name" value="FAST_kinase"/>
</dbReference>
<dbReference type="EMBL" id="BMAR01000001">
    <property type="protein sequence ID" value="GFR40584.1"/>
    <property type="molecule type" value="Genomic_DNA"/>
</dbReference>
<protein>
    <recommendedName>
        <fullName evidence="4">RAP domain-containing protein</fullName>
    </recommendedName>
</protein>
<organism evidence="2 3">
    <name type="scientific">Astrephomene gubernaculifera</name>
    <dbReference type="NCBI Taxonomy" id="47775"/>
    <lineage>
        <taxon>Eukaryota</taxon>
        <taxon>Viridiplantae</taxon>
        <taxon>Chlorophyta</taxon>
        <taxon>core chlorophytes</taxon>
        <taxon>Chlorophyceae</taxon>
        <taxon>CS clade</taxon>
        <taxon>Chlamydomonadales</taxon>
        <taxon>Astrephomenaceae</taxon>
        <taxon>Astrephomene</taxon>
    </lineage>
</organism>
<reference evidence="2 3" key="1">
    <citation type="journal article" date="2021" name="Sci. Rep.">
        <title>Genome sequencing of the multicellular alga Astrephomene provides insights into convergent evolution of germ-soma differentiation.</title>
        <authorList>
            <person name="Yamashita S."/>
            <person name="Yamamoto K."/>
            <person name="Matsuzaki R."/>
            <person name="Suzuki S."/>
            <person name="Yamaguchi H."/>
            <person name="Hirooka S."/>
            <person name="Minakuchi Y."/>
            <person name="Miyagishima S."/>
            <person name="Kawachi M."/>
            <person name="Toyoda A."/>
            <person name="Nozaki H."/>
        </authorList>
    </citation>
    <scope>NUCLEOTIDE SEQUENCE [LARGE SCALE GENOMIC DNA]</scope>
    <source>
        <strain evidence="2 3">NIES-4017</strain>
    </source>
</reference>
<feature type="compositionally biased region" description="Low complexity" evidence="1">
    <location>
        <begin position="1483"/>
        <end position="1494"/>
    </location>
</feature>
<feature type="compositionally biased region" description="Polar residues" evidence="1">
    <location>
        <begin position="765"/>
        <end position="780"/>
    </location>
</feature>
<feature type="compositionally biased region" description="Low complexity" evidence="1">
    <location>
        <begin position="537"/>
        <end position="560"/>
    </location>
</feature>
<feature type="region of interest" description="Disordered" evidence="1">
    <location>
        <begin position="537"/>
        <end position="574"/>
    </location>
</feature>
<feature type="compositionally biased region" description="Basic and acidic residues" evidence="1">
    <location>
        <begin position="1395"/>
        <end position="1414"/>
    </location>
</feature>
<evidence type="ECO:0000256" key="1">
    <source>
        <dbReference type="SAM" id="MobiDB-lite"/>
    </source>
</evidence>
<accession>A0AAD3DG07</accession>
<feature type="compositionally biased region" description="Polar residues" evidence="1">
    <location>
        <begin position="641"/>
        <end position="650"/>
    </location>
</feature>
<evidence type="ECO:0000313" key="2">
    <source>
        <dbReference type="EMBL" id="GFR40584.1"/>
    </source>
</evidence>
<feature type="region of interest" description="Disordered" evidence="1">
    <location>
        <begin position="764"/>
        <end position="783"/>
    </location>
</feature>
<comment type="caution">
    <text evidence="2">The sequence shown here is derived from an EMBL/GenBank/DDBJ whole genome shotgun (WGS) entry which is preliminary data.</text>
</comment>
<feature type="region of interest" description="Disordered" evidence="1">
    <location>
        <begin position="69"/>
        <end position="103"/>
    </location>
</feature>
<dbReference type="GO" id="GO:0044528">
    <property type="term" value="P:regulation of mitochondrial mRNA stability"/>
    <property type="evidence" value="ECO:0007669"/>
    <property type="project" value="TreeGrafter"/>
</dbReference>
<dbReference type="PANTHER" id="PTHR21228">
    <property type="entry name" value="FAST LEU-RICH DOMAIN-CONTAINING"/>
    <property type="match status" value="1"/>
</dbReference>
<evidence type="ECO:0000313" key="3">
    <source>
        <dbReference type="Proteomes" id="UP001054857"/>
    </source>
</evidence>
<dbReference type="GO" id="GO:0035770">
    <property type="term" value="C:ribonucleoprotein granule"/>
    <property type="evidence" value="ECO:0007669"/>
    <property type="project" value="TreeGrafter"/>
</dbReference>
<keyword evidence="3" id="KW-1185">Reference proteome</keyword>
<feature type="compositionally biased region" description="Gly residues" evidence="1">
    <location>
        <begin position="651"/>
        <end position="665"/>
    </location>
</feature>
<feature type="region of interest" description="Disordered" evidence="1">
    <location>
        <begin position="1354"/>
        <end position="1418"/>
    </location>
</feature>
<name>A0AAD3DG07_9CHLO</name>
<gene>
    <name evidence="2" type="ORF">Agub_g1164</name>
</gene>
<feature type="compositionally biased region" description="Low complexity" evidence="1">
    <location>
        <begin position="1501"/>
        <end position="1514"/>
    </location>
</feature>
<dbReference type="GO" id="GO:1901259">
    <property type="term" value="P:chloroplast rRNA processing"/>
    <property type="evidence" value="ECO:0007669"/>
    <property type="project" value="TreeGrafter"/>
</dbReference>
<dbReference type="Proteomes" id="UP001054857">
    <property type="component" value="Unassembled WGS sequence"/>
</dbReference>
<sequence>MHLANPPGQHGVGARPMSFRLEIPHYSPHSTHEYQRCCCIASTHSAVAPVQHCGGGTATLLNHQLDRALHRRRRGRSPCPPRDASSSPPQLTQHSSPPSSLAVGRQPLRLGCTAFTSAELAPQASLAEGAGHGGAGQGCGAAAGGVRETAGEWCLVPSPWTHWPPQPGTVQDQSSCALLLIPPSSQQGQQQQQWRRQQQQHLSAHDCAAAVAADAAPMLPRRRQKRQQSPVHAAGSCVEVDSGSACSRRAGDGNTDSHLLRTLHAATTEAAEAAATQCWPAQAAAAGAAATCQAVLVPLWEDVRVEKAVAWLDSRAGYQPQQEQQACGRIDTWELPAGSSPPPLPQLKPHPQPKPKLQCEQRQRRKCRRQRRLRLRLRWPFQSFALCGRCKDRQARPGQLWRRRWRGGVVDGRPGGGDAPPWRAEEAGVGVGAAAVPDDEALLPGGAGNGVTGRRNHTAAAAEAHAGAEATLPGLAVPEATSDALLRSAPAPPAMERTAAVRSVAAAMPSVTPAAATLLPGPKPPTAAYKGLWSSSTSVSGGSVGSCRSSSSSGLASGISDTGDAARKPCSSAVTGTKATATTNAAKLTRVITRCRTWRELQTAVHAYGLARMNAVHVSAALTVLSRMQLSLLRQPPTPWNPLTYSDSPSGNGGGGGGGGGGAGAAAGEAAAAAAREELQALIAGLLGAFHRHLLATWSAAAATTTTTSSTTTTPPGSSSSSSSSSSIDVANHRSSELLEAAGGNIPLAAAGAAASAAAVATGIGPSSSPAPAVPTQQGMPSECPGLGPRQLVNGLAVLARLRAARWADAGPGGSSSGSSREVVGLAVAAAAACWRLEEAFPPQELTTLLSSVAKLGYRPSPSWMEAVCAAVSAAAAAGRLSPRQLATALWSLATLRYRPSPTFMNTWLRASAIAMPYFNAYDVSQALWSLATLHRPSAMTSATHGLPKAWVNAALARAAAVLRPGAAATPQDVCNTLWAVARLQLAPPPAWSASVAATLLTAPYGTLQRCRPYDIASLMWAVATLLCRTPPPAAQLHRLTDVAADLAAAGRLSEQDLGNVLWSLGVLRLLPDRRVLGALCAGLAGAAARGQAGPQVVATAVWFLARLRLRPDRRLLLSLLTSASRCAAAAAATAAGDGEAQSGVKVVAFGSHSAALLLYGLARLKHLDCLPLSLDLVGDATELSPPPSPPPSATTTAAAAATGQSLSAALPPPPSWLRPILNAALHGLTAAGFEASNAGAAAGNVVAGGGGGSPQRTLPVLLWSVARLGYRPEESWVRCVLVHSVELLPLLSLAETCLVVSALRWLRCRPPQLWLQRVQQLLRTRWLPAQQEAARALAEAEAELLRLQQPAAEAGQHPTPPMPTPMQGSLIHGGLSLCRPRQSDLLRQQQQQQRHQEHLQQDGRQGRHQEGQQERPQQLQLAELTLQALHDWEERLQREVFWRRGREVHLRTSLHRLRLGLRALHAREDPPGPQQRQRQRHQAGGSNQSSSGNNRRRYRAAAVGTATTTTQRIGGAGRRVKGKAEGSSKRLSHAVIAPSEEQGTGSGRNRL</sequence>
<feature type="compositionally biased region" description="Pro residues" evidence="1">
    <location>
        <begin position="339"/>
        <end position="354"/>
    </location>
</feature>
<feature type="region of interest" description="Disordered" evidence="1">
    <location>
        <begin position="703"/>
        <end position="731"/>
    </location>
</feature>
<dbReference type="GO" id="GO:0005759">
    <property type="term" value="C:mitochondrial matrix"/>
    <property type="evidence" value="ECO:0007669"/>
    <property type="project" value="TreeGrafter"/>
</dbReference>
<feature type="region of interest" description="Disordered" evidence="1">
    <location>
        <begin position="1465"/>
        <end position="1552"/>
    </location>
</feature>
<dbReference type="PANTHER" id="PTHR21228:SF40">
    <property type="entry name" value="LD45607P"/>
    <property type="match status" value="1"/>
</dbReference>